<accession>A0AAW9V5Y2</accession>
<proteinExistence type="predicted"/>
<organism evidence="2 3">
    <name type="scientific">Providencia alcalifaciens</name>
    <dbReference type="NCBI Taxonomy" id="126385"/>
    <lineage>
        <taxon>Bacteria</taxon>
        <taxon>Pseudomonadati</taxon>
        <taxon>Pseudomonadota</taxon>
        <taxon>Gammaproteobacteria</taxon>
        <taxon>Enterobacterales</taxon>
        <taxon>Morganellaceae</taxon>
        <taxon>Providencia</taxon>
    </lineage>
</organism>
<dbReference type="AlphaFoldDB" id="A0AAW9V5Y2"/>
<name>A0AAW9V5Y2_9GAMM</name>
<comment type="caution">
    <text evidence="2">The sequence shown here is derived from an EMBL/GenBank/DDBJ whole genome shotgun (WGS) entry which is preliminary data.</text>
</comment>
<reference evidence="2 3" key="1">
    <citation type="submission" date="2019-10" db="EMBL/GenBank/DDBJ databases">
        <title>Comparative genomic analysis of Providencia.</title>
        <authorList>
            <person name="Yuan C."/>
            <person name="Wei Y."/>
            <person name="Yin Z."/>
        </authorList>
    </citation>
    <scope>NUCLEOTIDE SEQUENCE [LARGE SCALE GENOMIC DNA]</scope>
    <source>
        <strain evidence="3">wls1934</strain>
    </source>
</reference>
<evidence type="ECO:0000313" key="3">
    <source>
        <dbReference type="Proteomes" id="UP000449944"/>
    </source>
</evidence>
<sequence length="199" mass="23344">MNGIQQHGGMGSTNIQNNYLTPSIDIVRSPSIFMNLVEIIASMENFQNHSLPDDFTTYDIEEKIDFNEVIKYRSRIEDFYLYNNMIEKSYQALNEKMPAAKEKALNRINQYYIDYIGDLEIENKENLKKIECKIEKRKFFLQIIKDNSDKIINYVIENVKKTCISSLNCTKVSIEEIEMHASYIVFHAFVECKVLEKPL</sequence>
<feature type="domain" description="ABC-three component systems C-terminal" evidence="1">
    <location>
        <begin position="36"/>
        <end position="196"/>
    </location>
</feature>
<protein>
    <recommendedName>
        <fullName evidence="1">ABC-three component systems C-terminal domain-containing protein</fullName>
    </recommendedName>
</protein>
<gene>
    <name evidence="2" type="ORF">GKR67_00705</name>
</gene>
<dbReference type="Pfam" id="PF20275">
    <property type="entry name" value="CTD10"/>
    <property type="match status" value="1"/>
</dbReference>
<dbReference type="Proteomes" id="UP000449944">
    <property type="component" value="Unassembled WGS sequence"/>
</dbReference>
<dbReference type="InterPro" id="IPR046919">
    <property type="entry name" value="ABC-3C_CTD10"/>
</dbReference>
<evidence type="ECO:0000313" key="2">
    <source>
        <dbReference type="EMBL" id="MTC33152.1"/>
    </source>
</evidence>
<dbReference type="EMBL" id="WLUB01000005">
    <property type="protein sequence ID" value="MTC33152.1"/>
    <property type="molecule type" value="Genomic_DNA"/>
</dbReference>
<evidence type="ECO:0000259" key="1">
    <source>
        <dbReference type="Pfam" id="PF20275"/>
    </source>
</evidence>